<dbReference type="GeneID" id="89968443"/>
<evidence type="ECO:0000313" key="2">
    <source>
        <dbReference type="EMBL" id="KAK5064388.1"/>
    </source>
</evidence>
<reference evidence="2 3" key="1">
    <citation type="submission" date="2023-08" db="EMBL/GenBank/DDBJ databases">
        <title>Black Yeasts Isolated from many extreme environments.</title>
        <authorList>
            <person name="Coleine C."/>
            <person name="Stajich J.E."/>
            <person name="Selbmann L."/>
        </authorList>
    </citation>
    <scope>NUCLEOTIDE SEQUENCE [LARGE SCALE GENOMIC DNA]</scope>
    <source>
        <strain evidence="2 3">CCFEE 5792</strain>
    </source>
</reference>
<dbReference type="RefSeq" id="XP_064711712.1">
    <property type="nucleotide sequence ID" value="XM_064843852.1"/>
</dbReference>
<evidence type="ECO:0000256" key="1">
    <source>
        <dbReference type="SAM" id="MobiDB-lite"/>
    </source>
</evidence>
<feature type="region of interest" description="Disordered" evidence="1">
    <location>
        <begin position="1"/>
        <end position="81"/>
    </location>
</feature>
<feature type="compositionally biased region" description="Basic and acidic residues" evidence="1">
    <location>
        <begin position="11"/>
        <end position="20"/>
    </location>
</feature>
<dbReference type="Proteomes" id="UP001358417">
    <property type="component" value="Unassembled WGS sequence"/>
</dbReference>
<dbReference type="EMBL" id="JAVRRD010000001">
    <property type="protein sequence ID" value="KAK5064388.1"/>
    <property type="molecule type" value="Genomic_DNA"/>
</dbReference>
<dbReference type="AlphaFoldDB" id="A0AAV9NTN6"/>
<gene>
    <name evidence="2" type="ORF">LTR84_000221</name>
</gene>
<sequence>MTSKSSAVEPDAMKEPHKSDPQGSGLARYSKEEVEDALRGRKRGPKPGATAGVKRKASDEYSNDPSAVKTRKRKAGMSDIERQIELAKSRDYMAVRRRKAKIVASPQYQKLSAEEKEAKLKDATTELMSQRFRDETSVAAVALGFLEPDKRQAIIAAAATTTRGVQIEKCLQAGIDGLKALLQPDQGTRESTDLEGRPQ</sequence>
<comment type="caution">
    <text evidence="2">The sequence shown here is derived from an EMBL/GenBank/DDBJ whole genome shotgun (WGS) entry which is preliminary data.</text>
</comment>
<keyword evidence="3" id="KW-1185">Reference proteome</keyword>
<organism evidence="2 3">
    <name type="scientific">Exophiala bonariae</name>
    <dbReference type="NCBI Taxonomy" id="1690606"/>
    <lineage>
        <taxon>Eukaryota</taxon>
        <taxon>Fungi</taxon>
        <taxon>Dikarya</taxon>
        <taxon>Ascomycota</taxon>
        <taxon>Pezizomycotina</taxon>
        <taxon>Eurotiomycetes</taxon>
        <taxon>Chaetothyriomycetidae</taxon>
        <taxon>Chaetothyriales</taxon>
        <taxon>Herpotrichiellaceae</taxon>
        <taxon>Exophiala</taxon>
    </lineage>
</organism>
<name>A0AAV9NTN6_9EURO</name>
<evidence type="ECO:0000313" key="3">
    <source>
        <dbReference type="Proteomes" id="UP001358417"/>
    </source>
</evidence>
<accession>A0AAV9NTN6</accession>
<proteinExistence type="predicted"/>
<feature type="compositionally biased region" description="Basic and acidic residues" evidence="1">
    <location>
        <begin position="29"/>
        <end position="39"/>
    </location>
</feature>
<protein>
    <submittedName>
        <fullName evidence="2">Uncharacterized protein</fullName>
    </submittedName>
</protein>